<dbReference type="EMBL" id="CACTIH010003612">
    <property type="protein sequence ID" value="CAA2977805.1"/>
    <property type="molecule type" value="Genomic_DNA"/>
</dbReference>
<dbReference type="AlphaFoldDB" id="A0A8S0REC8"/>
<reference evidence="1 2" key="1">
    <citation type="submission" date="2019-12" db="EMBL/GenBank/DDBJ databases">
        <authorList>
            <person name="Alioto T."/>
            <person name="Alioto T."/>
            <person name="Gomez Garrido J."/>
        </authorList>
    </citation>
    <scope>NUCLEOTIDE SEQUENCE [LARGE SCALE GENOMIC DNA]</scope>
</reference>
<protein>
    <submittedName>
        <fullName evidence="1">Uncharacterized protein</fullName>
    </submittedName>
</protein>
<organism evidence="1 2">
    <name type="scientific">Olea europaea subsp. europaea</name>
    <dbReference type="NCBI Taxonomy" id="158383"/>
    <lineage>
        <taxon>Eukaryota</taxon>
        <taxon>Viridiplantae</taxon>
        <taxon>Streptophyta</taxon>
        <taxon>Embryophyta</taxon>
        <taxon>Tracheophyta</taxon>
        <taxon>Spermatophyta</taxon>
        <taxon>Magnoliopsida</taxon>
        <taxon>eudicotyledons</taxon>
        <taxon>Gunneridae</taxon>
        <taxon>Pentapetalae</taxon>
        <taxon>asterids</taxon>
        <taxon>lamiids</taxon>
        <taxon>Lamiales</taxon>
        <taxon>Oleaceae</taxon>
        <taxon>Oleeae</taxon>
        <taxon>Olea</taxon>
    </lineage>
</organism>
<sequence>MPSYQVIGCSLEKCSGTGGWKGCYKQFNFMCSPADSKQNDGNEKSVLMEAALVIRVVQIMYNRMKKLQMEMCLFTGQMQLFLL</sequence>
<gene>
    <name evidence="1" type="ORF">OLEA9_A029502</name>
</gene>
<name>A0A8S0REC8_OLEEU</name>
<accession>A0A8S0REC8</accession>
<keyword evidence="2" id="KW-1185">Reference proteome</keyword>
<proteinExistence type="predicted"/>
<dbReference type="Proteomes" id="UP000594638">
    <property type="component" value="Unassembled WGS sequence"/>
</dbReference>
<evidence type="ECO:0000313" key="1">
    <source>
        <dbReference type="EMBL" id="CAA2977805.1"/>
    </source>
</evidence>
<evidence type="ECO:0000313" key="2">
    <source>
        <dbReference type="Proteomes" id="UP000594638"/>
    </source>
</evidence>
<dbReference type="Gramene" id="OE9A029502T1">
    <property type="protein sequence ID" value="OE9A029502C1"/>
    <property type="gene ID" value="OE9A029502"/>
</dbReference>
<comment type="caution">
    <text evidence="1">The sequence shown here is derived from an EMBL/GenBank/DDBJ whole genome shotgun (WGS) entry which is preliminary data.</text>
</comment>